<name>A0A9P7YFJ0_9HELO</name>
<organism evidence="2 3">
    <name type="scientific">Amylocarpus encephaloides</name>
    <dbReference type="NCBI Taxonomy" id="45428"/>
    <lineage>
        <taxon>Eukaryota</taxon>
        <taxon>Fungi</taxon>
        <taxon>Dikarya</taxon>
        <taxon>Ascomycota</taxon>
        <taxon>Pezizomycotina</taxon>
        <taxon>Leotiomycetes</taxon>
        <taxon>Helotiales</taxon>
        <taxon>Helotiales incertae sedis</taxon>
        <taxon>Amylocarpus</taxon>
    </lineage>
</organism>
<evidence type="ECO:0000259" key="1">
    <source>
        <dbReference type="Pfam" id="PF20150"/>
    </source>
</evidence>
<dbReference type="Proteomes" id="UP000824998">
    <property type="component" value="Unassembled WGS sequence"/>
</dbReference>
<gene>
    <name evidence="2" type="ORF">BJ875DRAFT_443108</name>
</gene>
<comment type="caution">
    <text evidence="2">The sequence shown here is derived from an EMBL/GenBank/DDBJ whole genome shotgun (WGS) entry which is preliminary data.</text>
</comment>
<accession>A0A9P7YFJ0</accession>
<dbReference type="AlphaFoldDB" id="A0A9P7YFJ0"/>
<protein>
    <recommendedName>
        <fullName evidence="1">2EXR domain-containing protein</fullName>
    </recommendedName>
</protein>
<evidence type="ECO:0000313" key="3">
    <source>
        <dbReference type="Proteomes" id="UP000824998"/>
    </source>
</evidence>
<dbReference type="Pfam" id="PF20150">
    <property type="entry name" value="2EXR"/>
    <property type="match status" value="1"/>
</dbReference>
<sequence>MTIPLMVDHHQNNSIKTKDDLCLLLFDSHYSLLPLRIFFLADLASNYDFEDEGKKFDKFGNPLEENFHTSFTLFGLLSTDLRRRIWGFTPLEPTWIIQCRKTGFFTHTRKVPAVLQVCRESRDEFLDAGEPDGAASALVRQKRNPVYRLLEFAARDSCKPTYNSYEIDTFCGYQNIHEFKEESALRYYINTYNDPGTRDMIRPLLPPRTFGHEAKDLLKRRSCIPDSLCAYFAMGALPLNVASNLERACFGKSRLPPYFFRIVYPKLRILSLVIPTAWFWKDQRGWVTGHDEVWEEGDGDAYQQLFVNEMKEYPEWVAPVLEWRIADEIIKKEKHSRRRRQINFHGRCVAWVETFSQLLEE</sequence>
<dbReference type="PANTHER" id="PTHR35910:SF6">
    <property type="entry name" value="2EXR DOMAIN-CONTAINING PROTEIN"/>
    <property type="match status" value="1"/>
</dbReference>
<evidence type="ECO:0000313" key="2">
    <source>
        <dbReference type="EMBL" id="KAG9232481.1"/>
    </source>
</evidence>
<dbReference type="PANTHER" id="PTHR35910">
    <property type="entry name" value="2EXR DOMAIN-CONTAINING PROTEIN"/>
    <property type="match status" value="1"/>
</dbReference>
<feature type="domain" description="2EXR" evidence="1">
    <location>
        <begin position="71"/>
        <end position="169"/>
    </location>
</feature>
<dbReference type="OrthoDB" id="3513892at2759"/>
<dbReference type="InterPro" id="IPR045518">
    <property type="entry name" value="2EXR"/>
</dbReference>
<keyword evidence="3" id="KW-1185">Reference proteome</keyword>
<reference evidence="2" key="1">
    <citation type="journal article" date="2021" name="IMA Fungus">
        <title>Genomic characterization of three marine fungi, including Emericellopsis atlantica sp. nov. with signatures of a generalist lifestyle and marine biomass degradation.</title>
        <authorList>
            <person name="Hagestad O.C."/>
            <person name="Hou L."/>
            <person name="Andersen J.H."/>
            <person name="Hansen E.H."/>
            <person name="Altermark B."/>
            <person name="Li C."/>
            <person name="Kuhnert E."/>
            <person name="Cox R.J."/>
            <person name="Crous P.W."/>
            <person name="Spatafora J.W."/>
            <person name="Lail K."/>
            <person name="Amirebrahimi M."/>
            <person name="Lipzen A."/>
            <person name="Pangilinan J."/>
            <person name="Andreopoulos W."/>
            <person name="Hayes R.D."/>
            <person name="Ng V."/>
            <person name="Grigoriev I.V."/>
            <person name="Jackson S.A."/>
            <person name="Sutton T.D.S."/>
            <person name="Dobson A.D.W."/>
            <person name="Rama T."/>
        </authorList>
    </citation>
    <scope>NUCLEOTIDE SEQUENCE</scope>
    <source>
        <strain evidence="2">TRa018bII</strain>
    </source>
</reference>
<dbReference type="EMBL" id="MU251546">
    <property type="protein sequence ID" value="KAG9232481.1"/>
    <property type="molecule type" value="Genomic_DNA"/>
</dbReference>
<proteinExistence type="predicted"/>